<name>A0A815AR04_9BILA</name>
<protein>
    <recommendedName>
        <fullName evidence="4">Metalloprotease</fullName>
    </recommendedName>
</protein>
<dbReference type="Proteomes" id="UP000663829">
    <property type="component" value="Unassembled WGS sequence"/>
</dbReference>
<organism evidence="1 3">
    <name type="scientific">Didymodactylos carnosus</name>
    <dbReference type="NCBI Taxonomy" id="1234261"/>
    <lineage>
        <taxon>Eukaryota</taxon>
        <taxon>Metazoa</taxon>
        <taxon>Spiralia</taxon>
        <taxon>Gnathifera</taxon>
        <taxon>Rotifera</taxon>
        <taxon>Eurotatoria</taxon>
        <taxon>Bdelloidea</taxon>
        <taxon>Philodinida</taxon>
        <taxon>Philodinidae</taxon>
        <taxon>Didymodactylos</taxon>
    </lineage>
</organism>
<dbReference type="EMBL" id="CAJNOQ010010803">
    <property type="protein sequence ID" value="CAF1261417.1"/>
    <property type="molecule type" value="Genomic_DNA"/>
</dbReference>
<dbReference type="OrthoDB" id="2142213at2759"/>
<evidence type="ECO:0000313" key="2">
    <source>
        <dbReference type="EMBL" id="CAF4039489.1"/>
    </source>
</evidence>
<accession>A0A815AR04</accession>
<gene>
    <name evidence="1" type="ORF">GPM918_LOCUS26623</name>
    <name evidence="2" type="ORF">SRO942_LOCUS26814</name>
</gene>
<comment type="caution">
    <text evidence="1">The sequence shown here is derived from an EMBL/GenBank/DDBJ whole genome shotgun (WGS) entry which is preliminary data.</text>
</comment>
<dbReference type="Proteomes" id="UP000681722">
    <property type="component" value="Unassembled WGS sequence"/>
</dbReference>
<evidence type="ECO:0000313" key="1">
    <source>
        <dbReference type="EMBL" id="CAF1261417.1"/>
    </source>
</evidence>
<reference evidence="1" key="1">
    <citation type="submission" date="2021-02" db="EMBL/GenBank/DDBJ databases">
        <authorList>
            <person name="Nowell W R."/>
        </authorList>
    </citation>
    <scope>NUCLEOTIDE SEQUENCE</scope>
</reference>
<evidence type="ECO:0008006" key="4">
    <source>
        <dbReference type="Google" id="ProtNLM"/>
    </source>
</evidence>
<evidence type="ECO:0000313" key="3">
    <source>
        <dbReference type="Proteomes" id="UP000663829"/>
    </source>
</evidence>
<dbReference type="AlphaFoldDB" id="A0A815AR04"/>
<keyword evidence="3" id="KW-1185">Reference proteome</keyword>
<dbReference type="EMBL" id="CAJOBC010018921">
    <property type="protein sequence ID" value="CAF4039489.1"/>
    <property type="molecule type" value="Genomic_DNA"/>
</dbReference>
<sequence>VGVAKAEGVDLSSKKRLTGSKGLGGLDISFLRKQKYKKIKASTLDSCKLTPAPCSASEMSAYTIHFDDGHHFDACTCGHSPHMTIDNMVSRFGQVPNAIRKRVKSIMAGDSQGPGGGAETAGDRSTYFGDFGVSVFIHESAHVLDGTAAGDGHGFSGNGNIWTDAINADSCIPDDYAAASIVEDFAQVVVLYTYLQHNKHNWNSPFRGGPKNERSKDSVQGCIDHQLVLVAKLLKNSMPAPDGFTNNLDVNDARLPATVNPV</sequence>
<feature type="non-terminal residue" evidence="1">
    <location>
        <position position="1"/>
    </location>
</feature>
<proteinExistence type="predicted"/>
<dbReference type="SUPFAM" id="SSF55486">
    <property type="entry name" value="Metalloproteases ('zincins'), catalytic domain"/>
    <property type="match status" value="1"/>
</dbReference>